<evidence type="ECO:0000256" key="9">
    <source>
        <dbReference type="ARBA" id="ARBA00038592"/>
    </source>
</evidence>
<dbReference type="InterPro" id="IPR002729">
    <property type="entry name" value="CRISPR-assoc_Cas1"/>
</dbReference>
<dbReference type="CDD" id="cd09634">
    <property type="entry name" value="Cas1_I-II-III"/>
    <property type="match status" value="1"/>
</dbReference>
<dbReference type="EC" id="3.1.-.-" evidence="10"/>
<dbReference type="Gene3D" id="1.20.120.920">
    <property type="entry name" value="CRISPR-associated endonuclease Cas1, C-terminal domain"/>
    <property type="match status" value="1"/>
</dbReference>
<dbReference type="GO" id="GO:0003677">
    <property type="term" value="F:DNA binding"/>
    <property type="evidence" value="ECO:0007669"/>
    <property type="project" value="UniProtKB-KW"/>
</dbReference>
<keyword evidence="8 10" id="KW-0464">Manganese</keyword>
<dbReference type="GO" id="GO:0016787">
    <property type="term" value="F:hydrolase activity"/>
    <property type="evidence" value="ECO:0007669"/>
    <property type="project" value="UniProtKB-KW"/>
</dbReference>
<evidence type="ECO:0000256" key="7">
    <source>
        <dbReference type="ARBA" id="ARBA00023125"/>
    </source>
</evidence>
<evidence type="ECO:0000256" key="6">
    <source>
        <dbReference type="ARBA" id="ARBA00023118"/>
    </source>
</evidence>
<proteinExistence type="inferred from homology"/>
<dbReference type="PANTHER" id="PTHR34353">
    <property type="entry name" value="CRISPR-ASSOCIATED ENDONUCLEASE CAS1 1"/>
    <property type="match status" value="1"/>
</dbReference>
<dbReference type="InterPro" id="IPR042211">
    <property type="entry name" value="CRISPR-assoc_Cas1_N"/>
</dbReference>
<sequence length="320" mass="37419">MGTLYIDRKDIRVKLDGNALAFYSMQGERQGIVPIGPLKRVVFVGDILVETPVLHRLAEEGASVIFLSGKRLQFRGMLHGRMHNNGLLRIKQYEKSCKEFALDIARELVERKVSRQREFLEEVRDRRPDLRFELTTAIRTLEGVLTALQERTGGPEILRGLEGGASASFFFAYIKMFPESLEFTKRNRRPPEDPVNAMLSLCYTLLHYEIVREIETIGLDPTIGFYHCFDYGRESLACDLVEPYRPDIDRFVWELFRTRGLTLRDFSENDERPGCYLKKESRKRFYPEYEEWAKLMRPLWVEEVRNLARRIIDGKDPLSE</sequence>
<evidence type="ECO:0000256" key="10">
    <source>
        <dbReference type="HAMAP-Rule" id="MF_01470"/>
    </source>
</evidence>
<comment type="subunit">
    <text evidence="9 10">Homodimer, forms a heterotetramer with a Cas2 homodimer.</text>
</comment>
<protein>
    <recommendedName>
        <fullName evidence="10">CRISPR-associated endonuclease Cas1</fullName>
        <ecNumber evidence="10">3.1.-.-</ecNumber>
    </recommendedName>
</protein>
<dbReference type="HAMAP" id="MF_01470">
    <property type="entry name" value="Cas1"/>
    <property type="match status" value="1"/>
</dbReference>
<dbReference type="GO" id="GO:0046872">
    <property type="term" value="F:metal ion binding"/>
    <property type="evidence" value="ECO:0007669"/>
    <property type="project" value="UniProtKB-UniRule"/>
</dbReference>
<keyword evidence="5 10" id="KW-0460">Magnesium</keyword>
<evidence type="ECO:0000313" key="11">
    <source>
        <dbReference type="EMBL" id="MBZ0156078.1"/>
    </source>
</evidence>
<accession>A0A953M1R2</accession>
<dbReference type="Proteomes" id="UP000705867">
    <property type="component" value="Unassembled WGS sequence"/>
</dbReference>
<feature type="binding site" evidence="10">
    <location>
        <position position="242"/>
    </location>
    <ligand>
        <name>Mn(2+)</name>
        <dbReference type="ChEBI" id="CHEBI:29035"/>
    </ligand>
</feature>
<evidence type="ECO:0000313" key="12">
    <source>
        <dbReference type="Proteomes" id="UP000705867"/>
    </source>
</evidence>
<feature type="binding site" evidence="10">
    <location>
        <position position="227"/>
    </location>
    <ligand>
        <name>Mn(2+)</name>
        <dbReference type="ChEBI" id="CHEBI:29035"/>
    </ligand>
</feature>
<feature type="binding site" evidence="10">
    <location>
        <position position="162"/>
    </location>
    <ligand>
        <name>Mn(2+)</name>
        <dbReference type="ChEBI" id="CHEBI:29035"/>
    </ligand>
</feature>
<dbReference type="InterPro" id="IPR042206">
    <property type="entry name" value="CRISPR-assoc_Cas1_C"/>
</dbReference>
<dbReference type="NCBIfam" id="TIGR00287">
    <property type="entry name" value="cas1"/>
    <property type="match status" value="1"/>
</dbReference>
<organism evidence="11 12">
    <name type="scientific">Candidatus Nitrobium versatile</name>
    <dbReference type="NCBI Taxonomy" id="2884831"/>
    <lineage>
        <taxon>Bacteria</taxon>
        <taxon>Pseudomonadati</taxon>
        <taxon>Nitrospirota</taxon>
        <taxon>Nitrospiria</taxon>
        <taxon>Nitrospirales</taxon>
        <taxon>Nitrospiraceae</taxon>
        <taxon>Candidatus Nitrobium</taxon>
    </lineage>
</organism>
<keyword evidence="3 10" id="KW-0255">Endonuclease</keyword>
<dbReference type="EMBL" id="JAIOIV010000063">
    <property type="protein sequence ID" value="MBZ0156078.1"/>
    <property type="molecule type" value="Genomic_DNA"/>
</dbReference>
<evidence type="ECO:0000256" key="2">
    <source>
        <dbReference type="ARBA" id="ARBA00022723"/>
    </source>
</evidence>
<keyword evidence="1 10" id="KW-0540">Nuclease</keyword>
<evidence type="ECO:0000256" key="8">
    <source>
        <dbReference type="ARBA" id="ARBA00023211"/>
    </source>
</evidence>
<dbReference type="GO" id="GO:0051607">
    <property type="term" value="P:defense response to virus"/>
    <property type="evidence" value="ECO:0007669"/>
    <property type="project" value="UniProtKB-UniRule"/>
</dbReference>
<keyword evidence="4 10" id="KW-0378">Hydrolase</keyword>
<keyword evidence="7 10" id="KW-0238">DNA-binding</keyword>
<dbReference type="Gene3D" id="3.100.10.20">
    <property type="entry name" value="CRISPR-associated endonuclease Cas1, N-terminal domain"/>
    <property type="match status" value="1"/>
</dbReference>
<reference evidence="11" key="2">
    <citation type="submission" date="2021-08" db="EMBL/GenBank/DDBJ databases">
        <authorList>
            <person name="Dalcin Martins P."/>
        </authorList>
    </citation>
    <scope>NUCLEOTIDE SEQUENCE</scope>
    <source>
        <strain evidence="11">MAG_39</strain>
    </source>
</reference>
<gene>
    <name evidence="10 11" type="primary">cas1</name>
    <name evidence="11" type="ORF">K8I29_07660</name>
</gene>
<comment type="function">
    <text evidence="10">CRISPR (clustered regularly interspaced short palindromic repeat), is an adaptive immune system that provides protection against mobile genetic elements (viruses, transposable elements and conjugative plasmids). CRISPR clusters contain spacers, sequences complementary to antecedent mobile elements, and target invading nucleic acids. CRISPR clusters are transcribed and processed into CRISPR RNA (crRNA). Acts as a dsDNA endonuclease. Involved in the integration of spacer DNA into the CRISPR cassette.</text>
</comment>
<dbReference type="Pfam" id="PF01867">
    <property type="entry name" value="Cas_Cas1"/>
    <property type="match status" value="1"/>
</dbReference>
<dbReference type="GO" id="GO:0004519">
    <property type="term" value="F:endonuclease activity"/>
    <property type="evidence" value="ECO:0007669"/>
    <property type="project" value="UniProtKB-UniRule"/>
</dbReference>
<comment type="similarity">
    <text evidence="10">Belongs to the CRISPR-associated endonuclease Cas1 family.</text>
</comment>
<evidence type="ECO:0000256" key="5">
    <source>
        <dbReference type="ARBA" id="ARBA00022842"/>
    </source>
</evidence>
<evidence type="ECO:0000256" key="4">
    <source>
        <dbReference type="ARBA" id="ARBA00022801"/>
    </source>
</evidence>
<dbReference type="GO" id="GO:0043571">
    <property type="term" value="P:maintenance of CRISPR repeat elements"/>
    <property type="evidence" value="ECO:0007669"/>
    <property type="project" value="UniProtKB-UniRule"/>
</dbReference>
<dbReference type="PANTHER" id="PTHR34353:SF2">
    <property type="entry name" value="CRISPR-ASSOCIATED ENDONUCLEASE CAS1 1"/>
    <property type="match status" value="1"/>
</dbReference>
<keyword evidence="6 10" id="KW-0051">Antiviral defense</keyword>
<comment type="caution">
    <text evidence="11">The sequence shown here is derived from an EMBL/GenBank/DDBJ whole genome shotgun (WGS) entry which is preliminary data.</text>
</comment>
<name>A0A953M1R2_9BACT</name>
<evidence type="ECO:0000256" key="3">
    <source>
        <dbReference type="ARBA" id="ARBA00022759"/>
    </source>
</evidence>
<dbReference type="InterPro" id="IPR050646">
    <property type="entry name" value="Cas1"/>
</dbReference>
<dbReference type="AlphaFoldDB" id="A0A953M1R2"/>
<comment type="cofactor">
    <cofactor evidence="10">
        <name>Mg(2+)</name>
        <dbReference type="ChEBI" id="CHEBI:18420"/>
    </cofactor>
    <cofactor evidence="10">
        <name>Mn(2+)</name>
        <dbReference type="ChEBI" id="CHEBI:29035"/>
    </cofactor>
</comment>
<keyword evidence="2 10" id="KW-0479">Metal-binding</keyword>
<reference evidence="11" key="1">
    <citation type="journal article" date="2021" name="bioRxiv">
        <title>Unraveling nitrogen, sulfur and carbon metabolic pathways and microbial community transcriptional responses to substrate deprivation and toxicity stresses in a bioreactor mimicking anoxic brackish coastal sediment conditions.</title>
        <authorList>
            <person name="Martins P.D."/>
            <person name="Echeveste M.J."/>
            <person name="Arshad A."/>
            <person name="Kurth J."/>
            <person name="Ouboter H."/>
            <person name="Jetten M.S.M."/>
            <person name="Welte C.U."/>
        </authorList>
    </citation>
    <scope>NUCLEOTIDE SEQUENCE</scope>
    <source>
        <strain evidence="11">MAG_39</strain>
    </source>
</reference>
<evidence type="ECO:0000256" key="1">
    <source>
        <dbReference type="ARBA" id="ARBA00022722"/>
    </source>
</evidence>